<feature type="non-terminal residue" evidence="5">
    <location>
        <position position="1"/>
    </location>
</feature>
<dbReference type="CDD" id="cd16449">
    <property type="entry name" value="RING-HC"/>
    <property type="match status" value="1"/>
</dbReference>
<organism evidence="5 6">
    <name type="scientific">Pristionchus fissidentatus</name>
    <dbReference type="NCBI Taxonomy" id="1538716"/>
    <lineage>
        <taxon>Eukaryota</taxon>
        <taxon>Metazoa</taxon>
        <taxon>Ecdysozoa</taxon>
        <taxon>Nematoda</taxon>
        <taxon>Chromadorea</taxon>
        <taxon>Rhabditida</taxon>
        <taxon>Rhabditina</taxon>
        <taxon>Diplogasteromorpha</taxon>
        <taxon>Diplogasteroidea</taxon>
        <taxon>Neodiplogasteridae</taxon>
        <taxon>Pristionchus</taxon>
    </lineage>
</organism>
<evidence type="ECO:0000313" key="6">
    <source>
        <dbReference type="Proteomes" id="UP001432322"/>
    </source>
</evidence>
<dbReference type="SUPFAM" id="SSF57850">
    <property type="entry name" value="RING/U-box"/>
    <property type="match status" value="1"/>
</dbReference>
<keyword evidence="2" id="KW-0862">Zinc</keyword>
<dbReference type="PANTHER" id="PTHR16450">
    <property type="entry name" value="RING FINGER PROTEIN 186"/>
    <property type="match status" value="1"/>
</dbReference>
<dbReference type="InterPro" id="IPR001841">
    <property type="entry name" value="Znf_RING"/>
</dbReference>
<sequence>RVSNFVVVGDKAYTWNPIGLWSLDLFRFVWDIVGVDGDLPQLRENGALLRTVDTERDVIELSMLYRPHMMYVVRYYLGGDPPQPTVIDDHRVTWRELNLLLKETRDRLVLEEAVKKQEKEHQIQKLRDEDGKNATRPLVYSRRCGVCFTENPVQRAFFTSCGHFSCLACAIQLSNDVGRFDCPFCRNK</sequence>
<name>A0AAV5VEN2_9BILA</name>
<dbReference type="EMBL" id="BTSY01000003">
    <property type="protein sequence ID" value="GMT17718.1"/>
    <property type="molecule type" value="Genomic_DNA"/>
</dbReference>
<dbReference type="Gene3D" id="3.30.40.10">
    <property type="entry name" value="Zinc/RING finger domain, C3HC4 (zinc finger)"/>
    <property type="match status" value="1"/>
</dbReference>
<accession>A0AAV5VEN2</accession>
<keyword evidence="6" id="KW-1185">Reference proteome</keyword>
<dbReference type="PROSITE" id="PS50089">
    <property type="entry name" value="ZF_RING_2"/>
    <property type="match status" value="1"/>
</dbReference>
<dbReference type="AlphaFoldDB" id="A0AAV5VEN2"/>
<gene>
    <name evidence="5" type="ORF">PFISCL1PPCAC_9015</name>
</gene>
<feature type="domain" description="RING-type" evidence="4">
    <location>
        <begin position="144"/>
        <end position="186"/>
    </location>
</feature>
<proteinExistence type="predicted"/>
<evidence type="ECO:0000313" key="5">
    <source>
        <dbReference type="EMBL" id="GMT17718.1"/>
    </source>
</evidence>
<dbReference type="Pfam" id="PF14634">
    <property type="entry name" value="zf-RING_5"/>
    <property type="match status" value="1"/>
</dbReference>
<evidence type="ECO:0000256" key="3">
    <source>
        <dbReference type="PROSITE-ProRule" id="PRU00175"/>
    </source>
</evidence>
<dbReference type="SMART" id="SM00184">
    <property type="entry name" value="RING"/>
    <property type="match status" value="1"/>
</dbReference>
<reference evidence="5" key="1">
    <citation type="submission" date="2023-10" db="EMBL/GenBank/DDBJ databases">
        <title>Genome assembly of Pristionchus species.</title>
        <authorList>
            <person name="Yoshida K."/>
            <person name="Sommer R.J."/>
        </authorList>
    </citation>
    <scope>NUCLEOTIDE SEQUENCE</scope>
    <source>
        <strain evidence="5">RS5133</strain>
    </source>
</reference>
<dbReference type="GO" id="GO:0008270">
    <property type="term" value="F:zinc ion binding"/>
    <property type="evidence" value="ECO:0007669"/>
    <property type="project" value="UniProtKB-KW"/>
</dbReference>
<dbReference type="InterPro" id="IPR013083">
    <property type="entry name" value="Znf_RING/FYVE/PHD"/>
</dbReference>
<dbReference type="Proteomes" id="UP001432322">
    <property type="component" value="Unassembled WGS sequence"/>
</dbReference>
<comment type="caution">
    <text evidence="5">The sequence shown here is derived from an EMBL/GenBank/DDBJ whole genome shotgun (WGS) entry which is preliminary data.</text>
</comment>
<keyword evidence="1 3" id="KW-0479">Metal-binding</keyword>
<protein>
    <recommendedName>
        <fullName evidence="4">RING-type domain-containing protein</fullName>
    </recommendedName>
</protein>
<dbReference type="PANTHER" id="PTHR16450:SF1">
    <property type="entry name" value="PROTEIN CBG12045"/>
    <property type="match status" value="1"/>
</dbReference>
<evidence type="ECO:0000256" key="1">
    <source>
        <dbReference type="ARBA" id="ARBA00022771"/>
    </source>
</evidence>
<keyword evidence="1 3" id="KW-0863">Zinc-finger</keyword>
<evidence type="ECO:0000259" key="4">
    <source>
        <dbReference type="PROSITE" id="PS50089"/>
    </source>
</evidence>
<evidence type="ECO:0000256" key="2">
    <source>
        <dbReference type="ARBA" id="ARBA00022833"/>
    </source>
</evidence>
<feature type="non-terminal residue" evidence="5">
    <location>
        <position position="188"/>
    </location>
</feature>